<evidence type="ECO:0000256" key="9">
    <source>
        <dbReference type="ARBA" id="ARBA00024686"/>
    </source>
</evidence>
<keyword evidence="7" id="KW-0472">Membrane</keyword>
<keyword evidence="14" id="KW-1185">Reference proteome</keyword>
<dbReference type="SUPFAM" id="SSF82153">
    <property type="entry name" value="FAS1 domain"/>
    <property type="match status" value="1"/>
</dbReference>
<dbReference type="InterPro" id="IPR036378">
    <property type="entry name" value="FAS1_dom_sf"/>
</dbReference>
<comment type="caution">
    <text evidence="13">The sequence shown here is derived from an EMBL/GenBank/DDBJ whole genome shotgun (WGS) entry which is preliminary data.</text>
</comment>
<dbReference type="PROSITE" id="PS50213">
    <property type="entry name" value="FAS1"/>
    <property type="match status" value="1"/>
</dbReference>
<keyword evidence="3" id="KW-1003">Cell membrane</keyword>
<protein>
    <recommendedName>
        <fullName evidence="12">FAS1 domain-containing protein</fullName>
    </recommendedName>
</protein>
<organism evidence="13 14">
    <name type="scientific">Rhynchospora breviuscula</name>
    <dbReference type="NCBI Taxonomy" id="2022672"/>
    <lineage>
        <taxon>Eukaryota</taxon>
        <taxon>Viridiplantae</taxon>
        <taxon>Streptophyta</taxon>
        <taxon>Embryophyta</taxon>
        <taxon>Tracheophyta</taxon>
        <taxon>Spermatophyta</taxon>
        <taxon>Magnoliopsida</taxon>
        <taxon>Liliopsida</taxon>
        <taxon>Poales</taxon>
        <taxon>Cyperaceae</taxon>
        <taxon>Cyperoideae</taxon>
        <taxon>Rhynchosporeae</taxon>
        <taxon>Rhynchospora</taxon>
    </lineage>
</organism>
<evidence type="ECO:0000256" key="10">
    <source>
        <dbReference type="SAM" id="MobiDB-lite"/>
    </source>
</evidence>
<dbReference type="Proteomes" id="UP001151287">
    <property type="component" value="Unassembled WGS sequence"/>
</dbReference>
<evidence type="ECO:0000256" key="4">
    <source>
        <dbReference type="ARBA" id="ARBA00022622"/>
    </source>
</evidence>
<dbReference type="Pfam" id="PF02469">
    <property type="entry name" value="Fasciclin"/>
    <property type="match status" value="1"/>
</dbReference>
<proteinExistence type="inferred from homology"/>
<dbReference type="FunFam" id="2.30.180.10:FF:000006">
    <property type="entry name" value="Fasciclin-like arabinogalactan protein 11"/>
    <property type="match status" value="1"/>
</dbReference>
<comment type="similarity">
    <text evidence="2">Belongs to the fasciclin-like AGP family.</text>
</comment>
<sequence length="257" mass="26963">MASTQIFLCIAILGSSLLLPTNAAVAADSPTPAPVDIENILKKGSQYATFIKLLKSTQVMTQLSSQLKNTFDGLTVLAPTDNAFNNLKAGTLNGLTSQQQSELVLYHILPRYYSFSTFETTSNPVRTQASGNEGVYTVNVTSTSNQVNVSTGVNEVPVTNSMYSDFPLAIYSLDKVLLPNELFGVKAPASAPALAPAVSEPKKKKVPATPTTAAVPASSEAADATTSDATTSDAGLRRNVEWGLAVACALVGVLSLF</sequence>
<dbReference type="InterPro" id="IPR000782">
    <property type="entry name" value="FAS1_domain"/>
</dbReference>
<evidence type="ECO:0000256" key="11">
    <source>
        <dbReference type="SAM" id="SignalP"/>
    </source>
</evidence>
<evidence type="ECO:0000313" key="13">
    <source>
        <dbReference type="EMBL" id="KAJ1685010.1"/>
    </source>
</evidence>
<dbReference type="AlphaFoldDB" id="A0A9Q0C0D3"/>
<dbReference type="GO" id="GO:0009834">
    <property type="term" value="P:plant-type secondary cell wall biogenesis"/>
    <property type="evidence" value="ECO:0007669"/>
    <property type="project" value="TreeGrafter"/>
</dbReference>
<dbReference type="Gene3D" id="2.30.180.10">
    <property type="entry name" value="FAS1 domain"/>
    <property type="match status" value="1"/>
</dbReference>
<name>A0A9Q0C0D3_9POAL</name>
<keyword evidence="6" id="KW-0654">Proteoglycan</keyword>
<keyword evidence="5 11" id="KW-0732">Signal</keyword>
<feature type="compositionally biased region" description="Low complexity" evidence="10">
    <location>
        <begin position="207"/>
        <end position="232"/>
    </location>
</feature>
<feature type="domain" description="FAS1" evidence="12">
    <location>
        <begin position="34"/>
        <end position="177"/>
    </location>
</feature>
<keyword evidence="4" id="KW-0449">Lipoprotein</keyword>
<dbReference type="GO" id="GO:0098552">
    <property type="term" value="C:side of membrane"/>
    <property type="evidence" value="ECO:0007669"/>
    <property type="project" value="UniProtKB-KW"/>
</dbReference>
<feature type="chain" id="PRO_5040423279" description="FAS1 domain-containing protein" evidence="11">
    <location>
        <begin position="24"/>
        <end position="257"/>
    </location>
</feature>
<dbReference type="InterPro" id="IPR045003">
    <property type="entry name" value="FLA_A"/>
</dbReference>
<reference evidence="13" key="1">
    <citation type="journal article" date="2022" name="Cell">
        <title>Repeat-based holocentromeres influence genome architecture and karyotype evolution.</title>
        <authorList>
            <person name="Hofstatter P.G."/>
            <person name="Thangavel G."/>
            <person name="Lux T."/>
            <person name="Neumann P."/>
            <person name="Vondrak T."/>
            <person name="Novak P."/>
            <person name="Zhang M."/>
            <person name="Costa L."/>
            <person name="Castellani M."/>
            <person name="Scott A."/>
            <person name="Toegelov H."/>
            <person name="Fuchs J."/>
            <person name="Mata-Sucre Y."/>
            <person name="Dias Y."/>
            <person name="Vanzela A.L.L."/>
            <person name="Huettel B."/>
            <person name="Almeida C.C.S."/>
            <person name="Simkova H."/>
            <person name="Souza G."/>
            <person name="Pedrosa-Harand A."/>
            <person name="Macas J."/>
            <person name="Mayer K.F.X."/>
            <person name="Houben A."/>
            <person name="Marques A."/>
        </authorList>
    </citation>
    <scope>NUCLEOTIDE SEQUENCE</scope>
    <source>
        <strain evidence="13">RhyBre1mFocal</strain>
    </source>
</reference>
<evidence type="ECO:0000256" key="2">
    <source>
        <dbReference type="ARBA" id="ARBA00007843"/>
    </source>
</evidence>
<gene>
    <name evidence="13" type="ORF">LUZ63_016400</name>
</gene>
<evidence type="ECO:0000313" key="14">
    <source>
        <dbReference type="Proteomes" id="UP001151287"/>
    </source>
</evidence>
<dbReference type="OrthoDB" id="286301at2759"/>
<evidence type="ECO:0000256" key="7">
    <source>
        <dbReference type="ARBA" id="ARBA00023136"/>
    </source>
</evidence>
<evidence type="ECO:0000256" key="3">
    <source>
        <dbReference type="ARBA" id="ARBA00022475"/>
    </source>
</evidence>
<feature type="signal peptide" evidence="11">
    <location>
        <begin position="1"/>
        <end position="23"/>
    </location>
</feature>
<evidence type="ECO:0000256" key="1">
    <source>
        <dbReference type="ARBA" id="ARBA00004609"/>
    </source>
</evidence>
<evidence type="ECO:0000256" key="5">
    <source>
        <dbReference type="ARBA" id="ARBA00022729"/>
    </source>
</evidence>
<evidence type="ECO:0000256" key="8">
    <source>
        <dbReference type="ARBA" id="ARBA00023180"/>
    </source>
</evidence>
<evidence type="ECO:0000256" key="6">
    <source>
        <dbReference type="ARBA" id="ARBA00022974"/>
    </source>
</evidence>
<dbReference type="SMART" id="SM00554">
    <property type="entry name" value="FAS1"/>
    <property type="match status" value="1"/>
</dbReference>
<comment type="function">
    <text evidence="9">May be a cell surface adhesion protein.</text>
</comment>
<keyword evidence="8" id="KW-0325">Glycoprotein</keyword>
<feature type="region of interest" description="Disordered" evidence="10">
    <location>
        <begin position="194"/>
        <end position="232"/>
    </location>
</feature>
<accession>A0A9Q0C0D3</accession>
<dbReference type="PANTHER" id="PTHR32077:SF54">
    <property type="entry name" value="FASCICLIN-LIKE ARABINOGALACTAN PROTEIN 13-RELATED"/>
    <property type="match status" value="1"/>
</dbReference>
<dbReference type="EMBL" id="JAMQYH010000005">
    <property type="protein sequence ID" value="KAJ1685010.1"/>
    <property type="molecule type" value="Genomic_DNA"/>
</dbReference>
<evidence type="ECO:0000259" key="12">
    <source>
        <dbReference type="PROSITE" id="PS50213"/>
    </source>
</evidence>
<keyword evidence="4" id="KW-0336">GPI-anchor</keyword>
<dbReference type="PANTHER" id="PTHR32077">
    <property type="entry name" value="FASCICLIN-LIKE ARABINOGALACTAN PROTEIN"/>
    <property type="match status" value="1"/>
</dbReference>
<dbReference type="GO" id="GO:0005886">
    <property type="term" value="C:plasma membrane"/>
    <property type="evidence" value="ECO:0007669"/>
    <property type="project" value="UniProtKB-SubCell"/>
</dbReference>
<comment type="subcellular location">
    <subcellularLocation>
        <location evidence="1">Cell membrane</location>
        <topology evidence="1">Lipid-anchor</topology>
        <topology evidence="1">GPI-anchor</topology>
    </subcellularLocation>
</comment>